<dbReference type="PANTHER" id="PTHR45856:SF24">
    <property type="entry name" value="FUNGAL LIPASE-LIKE DOMAIN-CONTAINING PROTEIN"/>
    <property type="match status" value="1"/>
</dbReference>
<accession>A0A517ZM14</accession>
<name>A0A517ZM14_9PLAN</name>
<dbReference type="Pfam" id="PF01764">
    <property type="entry name" value="Lipase_3"/>
    <property type="match status" value="1"/>
</dbReference>
<dbReference type="GO" id="GO:0006629">
    <property type="term" value="P:lipid metabolic process"/>
    <property type="evidence" value="ECO:0007669"/>
    <property type="project" value="InterPro"/>
</dbReference>
<evidence type="ECO:0000259" key="2">
    <source>
        <dbReference type="Pfam" id="PF01764"/>
    </source>
</evidence>
<feature type="domain" description="Fungal lipase-type" evidence="2">
    <location>
        <begin position="86"/>
        <end position="210"/>
    </location>
</feature>
<keyword evidence="4" id="KW-1185">Reference proteome</keyword>
<dbReference type="PANTHER" id="PTHR45856">
    <property type="entry name" value="ALPHA/BETA-HYDROLASES SUPERFAMILY PROTEIN"/>
    <property type="match status" value="1"/>
</dbReference>
<dbReference type="KEGG" id="sdyn:Mal52_19940"/>
<dbReference type="InterPro" id="IPR029058">
    <property type="entry name" value="AB_hydrolase_fold"/>
</dbReference>
<protein>
    <submittedName>
        <fullName evidence="3">Lipase (Class 3)</fullName>
    </submittedName>
</protein>
<evidence type="ECO:0000313" key="4">
    <source>
        <dbReference type="Proteomes" id="UP000319383"/>
    </source>
</evidence>
<reference evidence="3 4" key="1">
    <citation type="submission" date="2019-02" db="EMBL/GenBank/DDBJ databases">
        <title>Deep-cultivation of Planctomycetes and their phenomic and genomic characterization uncovers novel biology.</title>
        <authorList>
            <person name="Wiegand S."/>
            <person name="Jogler M."/>
            <person name="Boedeker C."/>
            <person name="Pinto D."/>
            <person name="Vollmers J."/>
            <person name="Rivas-Marin E."/>
            <person name="Kohn T."/>
            <person name="Peeters S.H."/>
            <person name="Heuer A."/>
            <person name="Rast P."/>
            <person name="Oberbeckmann S."/>
            <person name="Bunk B."/>
            <person name="Jeske O."/>
            <person name="Meyerdierks A."/>
            <person name="Storesund J.E."/>
            <person name="Kallscheuer N."/>
            <person name="Luecker S."/>
            <person name="Lage O.M."/>
            <person name="Pohl T."/>
            <person name="Merkel B.J."/>
            <person name="Hornburger P."/>
            <person name="Mueller R.-W."/>
            <person name="Bruemmer F."/>
            <person name="Labrenz M."/>
            <person name="Spormann A.M."/>
            <person name="Op den Camp H."/>
            <person name="Overmann J."/>
            <person name="Amann R."/>
            <person name="Jetten M.S.M."/>
            <person name="Mascher T."/>
            <person name="Medema M.H."/>
            <person name="Devos D.P."/>
            <person name="Kaster A.-K."/>
            <person name="Ovreas L."/>
            <person name="Rohde M."/>
            <person name="Galperin M.Y."/>
            <person name="Jogler C."/>
        </authorList>
    </citation>
    <scope>NUCLEOTIDE SEQUENCE [LARGE SCALE GENOMIC DNA]</scope>
    <source>
        <strain evidence="3 4">Mal52</strain>
    </source>
</reference>
<dbReference type="AlphaFoldDB" id="A0A517ZM14"/>
<proteinExistence type="predicted"/>
<feature type="region of interest" description="Disordered" evidence="1">
    <location>
        <begin position="277"/>
        <end position="306"/>
    </location>
</feature>
<dbReference type="CDD" id="cd00519">
    <property type="entry name" value="Lipase_3"/>
    <property type="match status" value="1"/>
</dbReference>
<dbReference type="SUPFAM" id="SSF53474">
    <property type="entry name" value="alpha/beta-Hydrolases"/>
    <property type="match status" value="1"/>
</dbReference>
<dbReference type="Proteomes" id="UP000319383">
    <property type="component" value="Chromosome"/>
</dbReference>
<organism evidence="3 4">
    <name type="scientific">Symmachiella dynata</name>
    <dbReference type="NCBI Taxonomy" id="2527995"/>
    <lineage>
        <taxon>Bacteria</taxon>
        <taxon>Pseudomonadati</taxon>
        <taxon>Planctomycetota</taxon>
        <taxon>Planctomycetia</taxon>
        <taxon>Planctomycetales</taxon>
        <taxon>Planctomycetaceae</taxon>
        <taxon>Symmachiella</taxon>
    </lineage>
</organism>
<dbReference type="RefSeq" id="WP_145375636.1">
    <property type="nucleotide sequence ID" value="NZ_CP036276.1"/>
</dbReference>
<evidence type="ECO:0000256" key="1">
    <source>
        <dbReference type="SAM" id="MobiDB-lite"/>
    </source>
</evidence>
<evidence type="ECO:0000313" key="3">
    <source>
        <dbReference type="EMBL" id="QDU43518.1"/>
    </source>
</evidence>
<sequence length="306" mass="34505">MSSSLVPKVIQDVGEVPLVLHSDVREPLANLSFLRRGLVLAELAMIAYNDEAEASRAAEAIGFSESQLFEHDGAQAYRFANDRDVVLACRGTEANEWNDLKADANASMAVVGALGKVHSGFNQEVDDLWPVLEGTLREDTRPVWFCGHSLGAAMATICAYRCKASAIVSNPQELHTYGSPRIGNKRYIRHAELSHYRWVHNNDVVTRVPPAWLGYRHGGDEVYLDRHGRIRKLKGVWRSRDRWRGFMAGLFKWKFDLLADHSIHLYAQHIATAVVQEDRKASAGRETRDEDDLVIRNKQDESEQND</sequence>
<dbReference type="InterPro" id="IPR002921">
    <property type="entry name" value="Fungal_lipase-type"/>
</dbReference>
<dbReference type="Gene3D" id="3.40.50.1820">
    <property type="entry name" value="alpha/beta hydrolase"/>
    <property type="match status" value="1"/>
</dbReference>
<gene>
    <name evidence="3" type="ORF">Mal52_19940</name>
</gene>
<dbReference type="InterPro" id="IPR051218">
    <property type="entry name" value="Sec_MonoDiacylglyc_Lipase"/>
</dbReference>
<dbReference type="EMBL" id="CP036276">
    <property type="protein sequence ID" value="QDU43518.1"/>
    <property type="molecule type" value="Genomic_DNA"/>
</dbReference>